<dbReference type="CDD" id="cd02136">
    <property type="entry name" value="PnbA_NfnB-like"/>
    <property type="match status" value="1"/>
</dbReference>
<keyword evidence="5" id="KW-1185">Reference proteome</keyword>
<reference evidence="4 5" key="1">
    <citation type="journal article" date="2021" name="ISME Commun">
        <title>Automated analysis of genomic sequences facilitates high-throughput and comprehensive description of bacteria.</title>
        <authorList>
            <person name="Hitch T.C.A."/>
        </authorList>
    </citation>
    <scope>NUCLEOTIDE SEQUENCE [LARGE SCALE GENOMIC DNA]</scope>
    <source>
        <strain evidence="4 5">Sanger_23</strain>
    </source>
</reference>
<dbReference type="EMBL" id="JAOQJL010000005">
    <property type="protein sequence ID" value="MCU6764521.1"/>
    <property type="molecule type" value="Genomic_DNA"/>
</dbReference>
<feature type="domain" description="Nitroreductase" evidence="3">
    <location>
        <begin position="74"/>
        <end position="156"/>
    </location>
</feature>
<dbReference type="InterPro" id="IPR000415">
    <property type="entry name" value="Nitroreductase-like"/>
</dbReference>
<protein>
    <submittedName>
        <fullName evidence="4">Nitroreductase</fullName>
    </submittedName>
</protein>
<evidence type="ECO:0000256" key="1">
    <source>
        <dbReference type="ARBA" id="ARBA00007118"/>
    </source>
</evidence>
<evidence type="ECO:0000259" key="3">
    <source>
        <dbReference type="Pfam" id="PF00881"/>
    </source>
</evidence>
<organism evidence="4 5">
    <name type="scientific">Blautia ammoniilytica</name>
    <dbReference type="NCBI Taxonomy" id="2981782"/>
    <lineage>
        <taxon>Bacteria</taxon>
        <taxon>Bacillati</taxon>
        <taxon>Bacillota</taxon>
        <taxon>Clostridia</taxon>
        <taxon>Lachnospirales</taxon>
        <taxon>Lachnospiraceae</taxon>
        <taxon>Blautia</taxon>
    </lineage>
</organism>
<dbReference type="SUPFAM" id="SSF55469">
    <property type="entry name" value="FMN-dependent nitroreductase-like"/>
    <property type="match status" value="1"/>
</dbReference>
<evidence type="ECO:0000313" key="5">
    <source>
        <dbReference type="Proteomes" id="UP001652409"/>
    </source>
</evidence>
<evidence type="ECO:0000256" key="2">
    <source>
        <dbReference type="ARBA" id="ARBA00023002"/>
    </source>
</evidence>
<dbReference type="Gene3D" id="3.40.109.10">
    <property type="entry name" value="NADH Oxidase"/>
    <property type="match status" value="1"/>
</dbReference>
<dbReference type="Proteomes" id="UP001652409">
    <property type="component" value="Unassembled WGS sequence"/>
</dbReference>
<keyword evidence="2" id="KW-0560">Oxidoreductase</keyword>
<accession>A0ABT2TSA4</accession>
<dbReference type="Pfam" id="PF00881">
    <property type="entry name" value="Nitroreductase"/>
    <property type="match status" value="2"/>
</dbReference>
<dbReference type="PANTHER" id="PTHR43673:SF10">
    <property type="entry name" value="NADH DEHYDROGENASE_NAD(P)H NITROREDUCTASE XCC3605-RELATED"/>
    <property type="match status" value="1"/>
</dbReference>
<name>A0ABT2TSA4_9FIRM</name>
<proteinExistence type="inferred from homology"/>
<feature type="domain" description="Nitroreductase" evidence="3">
    <location>
        <begin position="11"/>
        <end position="70"/>
    </location>
</feature>
<dbReference type="PANTHER" id="PTHR43673">
    <property type="entry name" value="NAD(P)H NITROREDUCTASE YDGI-RELATED"/>
    <property type="match status" value="1"/>
</dbReference>
<comment type="similarity">
    <text evidence="1">Belongs to the nitroreductase family.</text>
</comment>
<dbReference type="InterPro" id="IPR029479">
    <property type="entry name" value="Nitroreductase"/>
</dbReference>
<evidence type="ECO:0000313" key="4">
    <source>
        <dbReference type="EMBL" id="MCU6764521.1"/>
    </source>
</evidence>
<dbReference type="RefSeq" id="WP_158420715.1">
    <property type="nucleotide sequence ID" value="NZ_JAOQJL010000005.1"/>
</dbReference>
<gene>
    <name evidence="4" type="ORF">OCV61_03740</name>
</gene>
<comment type="caution">
    <text evidence="4">The sequence shown here is derived from an EMBL/GenBank/DDBJ whole genome shotgun (WGS) entry which is preliminary data.</text>
</comment>
<sequence>MSGTNSTIECLKSRRSVKSYKPDMLPKEVLQEIVEAGTWVPTGMNRQSPIILVITDKKVRDQLSRMNAQIMGAKGDPFYGAPVVLVILADKSVGTYVYDGSLVMGNLMNAAHALGIGSCWIHRAKEEFESQEGKELLKSLGIQGDYEGIGHCILGYPKEEVQGTHPRKENWIYYVD</sequence>